<evidence type="ECO:0000313" key="1">
    <source>
        <dbReference type="EMBL" id="KAK2087851.1"/>
    </source>
</evidence>
<protein>
    <submittedName>
        <fullName evidence="1">Uncharacterized protein</fullName>
    </submittedName>
</protein>
<evidence type="ECO:0000313" key="2">
    <source>
        <dbReference type="Proteomes" id="UP001266305"/>
    </source>
</evidence>
<accession>A0ABQ9TSU7</accession>
<name>A0ABQ9TSU7_SAGOE</name>
<sequence>MQQLRSVLCALEYGTQQLCGMPCSQEWGMQQLHDLHVGSRCDETLSLSHTLPFCINRFSDYFTLMSPSVHTSPKPPVGFLSSTNELTVTLCLLAPVDNPEECTLGSEEEKVTSDMVNGPAAARSMLVKCPAPYTTAWSTFPKALCEIPRQNQCADCPVEVLQDLILEDIEDDEIPRDVHEGEWSSSSVHACPVEVLQDLVLEDIEDDEIPHDVDQVLEDIEDDEIPRDVTSVVMDSSDQSVEFLTKRGLMDDVSPVEVLQDHVLEDIEDNEIPCYVHQGEWSSSSSVHACPVEVLQDLVLEDIEDDEIPRDVENGPAAAQFMLVKRPAPYTTAWSTFPKALCPVEVLQDQVLEDIEDDEIPHDVVRCISLSRREMSFSGASGISSEYQF</sequence>
<organism evidence="1 2">
    <name type="scientific">Saguinus oedipus</name>
    <name type="common">Cotton-top tamarin</name>
    <name type="synonym">Oedipomidas oedipus</name>
    <dbReference type="NCBI Taxonomy" id="9490"/>
    <lineage>
        <taxon>Eukaryota</taxon>
        <taxon>Metazoa</taxon>
        <taxon>Chordata</taxon>
        <taxon>Craniata</taxon>
        <taxon>Vertebrata</taxon>
        <taxon>Euteleostomi</taxon>
        <taxon>Mammalia</taxon>
        <taxon>Eutheria</taxon>
        <taxon>Euarchontoglires</taxon>
        <taxon>Primates</taxon>
        <taxon>Haplorrhini</taxon>
        <taxon>Platyrrhini</taxon>
        <taxon>Cebidae</taxon>
        <taxon>Callitrichinae</taxon>
        <taxon>Saguinus</taxon>
    </lineage>
</organism>
<dbReference type="Proteomes" id="UP001266305">
    <property type="component" value="Unassembled WGS sequence"/>
</dbReference>
<reference evidence="1 2" key="1">
    <citation type="submission" date="2023-05" db="EMBL/GenBank/DDBJ databases">
        <title>B98-5 Cell Line De Novo Hybrid Assembly: An Optical Mapping Approach.</title>
        <authorList>
            <person name="Kananen K."/>
            <person name="Auerbach J.A."/>
            <person name="Kautto E."/>
            <person name="Blachly J.S."/>
        </authorList>
    </citation>
    <scope>NUCLEOTIDE SEQUENCE [LARGE SCALE GENOMIC DNA]</scope>
    <source>
        <strain evidence="1">B95-8</strain>
        <tissue evidence="1">Cell line</tissue>
    </source>
</reference>
<dbReference type="EMBL" id="JASSZA010000019">
    <property type="protein sequence ID" value="KAK2087851.1"/>
    <property type="molecule type" value="Genomic_DNA"/>
</dbReference>
<keyword evidence="2" id="KW-1185">Reference proteome</keyword>
<gene>
    <name evidence="1" type="ORF">P7K49_033758</name>
</gene>
<comment type="caution">
    <text evidence="1">The sequence shown here is derived from an EMBL/GenBank/DDBJ whole genome shotgun (WGS) entry which is preliminary data.</text>
</comment>
<proteinExistence type="predicted"/>